<keyword evidence="11" id="KW-1185">Reference proteome</keyword>
<evidence type="ECO:0000259" key="8">
    <source>
        <dbReference type="Pfam" id="PF02384"/>
    </source>
</evidence>
<evidence type="ECO:0000256" key="4">
    <source>
        <dbReference type="ARBA" id="ARBA00022679"/>
    </source>
</evidence>
<accession>A0ABV8UP20</accession>
<evidence type="ECO:0000256" key="7">
    <source>
        <dbReference type="ARBA" id="ARBA00047942"/>
    </source>
</evidence>
<comment type="catalytic activity">
    <reaction evidence="7">
        <text>a 2'-deoxyadenosine in DNA + S-adenosyl-L-methionine = an N(6)-methyl-2'-deoxyadenosine in DNA + S-adenosyl-L-homocysteine + H(+)</text>
        <dbReference type="Rhea" id="RHEA:15197"/>
        <dbReference type="Rhea" id="RHEA-COMP:12418"/>
        <dbReference type="Rhea" id="RHEA-COMP:12419"/>
        <dbReference type="ChEBI" id="CHEBI:15378"/>
        <dbReference type="ChEBI" id="CHEBI:57856"/>
        <dbReference type="ChEBI" id="CHEBI:59789"/>
        <dbReference type="ChEBI" id="CHEBI:90615"/>
        <dbReference type="ChEBI" id="CHEBI:90616"/>
        <dbReference type="EC" id="2.1.1.72"/>
    </reaction>
</comment>
<comment type="similarity">
    <text evidence="1">Belongs to the N(4)/N(6)-methyltransferase family.</text>
</comment>
<dbReference type="Gene3D" id="3.40.50.150">
    <property type="entry name" value="Vaccinia Virus protein VP39"/>
    <property type="match status" value="1"/>
</dbReference>
<dbReference type="InterPro" id="IPR002052">
    <property type="entry name" value="DNA_methylase_N6_adenine_CS"/>
</dbReference>
<feature type="domain" description="DNA methylase adenine-specific" evidence="8">
    <location>
        <begin position="124"/>
        <end position="432"/>
    </location>
</feature>
<evidence type="ECO:0000256" key="2">
    <source>
        <dbReference type="ARBA" id="ARBA00011900"/>
    </source>
</evidence>
<dbReference type="Gene3D" id="1.20.1260.30">
    <property type="match status" value="1"/>
</dbReference>
<feature type="domain" description="N6 adenine-specific DNA methyltransferase N-terminal" evidence="9">
    <location>
        <begin position="7"/>
        <end position="112"/>
    </location>
</feature>
<dbReference type="Pfam" id="PF12161">
    <property type="entry name" value="HsdM_N"/>
    <property type="match status" value="1"/>
</dbReference>
<gene>
    <name evidence="10" type="ORF">ACFOW6_15710</name>
</gene>
<dbReference type="SUPFAM" id="SSF53335">
    <property type="entry name" value="S-adenosyl-L-methionine-dependent methyltransferases"/>
    <property type="match status" value="1"/>
</dbReference>
<evidence type="ECO:0000313" key="11">
    <source>
        <dbReference type="Proteomes" id="UP001595799"/>
    </source>
</evidence>
<evidence type="ECO:0000259" key="9">
    <source>
        <dbReference type="Pfam" id="PF12161"/>
    </source>
</evidence>
<dbReference type="PANTHER" id="PTHR42933">
    <property type="entry name" value="SLR6095 PROTEIN"/>
    <property type="match status" value="1"/>
</dbReference>
<dbReference type="InterPro" id="IPR003356">
    <property type="entry name" value="DNA_methylase_A-5"/>
</dbReference>
<evidence type="ECO:0000256" key="3">
    <source>
        <dbReference type="ARBA" id="ARBA00022603"/>
    </source>
</evidence>
<dbReference type="PROSITE" id="PS00092">
    <property type="entry name" value="N6_MTASE"/>
    <property type="match status" value="1"/>
</dbReference>
<dbReference type="PRINTS" id="PR00507">
    <property type="entry name" value="N12N6MTFRASE"/>
</dbReference>
<dbReference type="GO" id="GO:0008168">
    <property type="term" value="F:methyltransferase activity"/>
    <property type="evidence" value="ECO:0007669"/>
    <property type="project" value="UniProtKB-KW"/>
</dbReference>
<organism evidence="10 11">
    <name type="scientific">Fodinicurvata halophila</name>
    <dbReference type="NCBI Taxonomy" id="1419723"/>
    <lineage>
        <taxon>Bacteria</taxon>
        <taxon>Pseudomonadati</taxon>
        <taxon>Pseudomonadota</taxon>
        <taxon>Alphaproteobacteria</taxon>
        <taxon>Rhodospirillales</taxon>
        <taxon>Rhodovibrionaceae</taxon>
        <taxon>Fodinicurvata</taxon>
    </lineage>
</organism>
<reference evidence="11" key="1">
    <citation type="journal article" date="2019" name="Int. J. Syst. Evol. Microbiol.">
        <title>The Global Catalogue of Microorganisms (GCM) 10K type strain sequencing project: providing services to taxonomists for standard genome sequencing and annotation.</title>
        <authorList>
            <consortium name="The Broad Institute Genomics Platform"/>
            <consortium name="The Broad Institute Genome Sequencing Center for Infectious Disease"/>
            <person name="Wu L."/>
            <person name="Ma J."/>
        </authorList>
    </citation>
    <scope>NUCLEOTIDE SEQUENCE [LARGE SCALE GENOMIC DNA]</scope>
    <source>
        <strain evidence="11">CECT 8472</strain>
    </source>
</reference>
<protein>
    <recommendedName>
        <fullName evidence="2">site-specific DNA-methyltransferase (adenine-specific)</fullName>
        <ecNumber evidence="2">2.1.1.72</ecNumber>
    </recommendedName>
</protein>
<dbReference type="CDD" id="cd02440">
    <property type="entry name" value="AdoMet_MTases"/>
    <property type="match status" value="1"/>
</dbReference>
<keyword evidence="3 10" id="KW-0489">Methyltransferase</keyword>
<dbReference type="InterPro" id="IPR051537">
    <property type="entry name" value="DNA_Adenine_Mtase"/>
</dbReference>
<keyword evidence="6" id="KW-0680">Restriction system</keyword>
<keyword evidence="4" id="KW-0808">Transferase</keyword>
<comment type="caution">
    <text evidence="10">The sequence shown here is derived from an EMBL/GenBank/DDBJ whole genome shotgun (WGS) entry which is preliminary data.</text>
</comment>
<evidence type="ECO:0000256" key="5">
    <source>
        <dbReference type="ARBA" id="ARBA00022691"/>
    </source>
</evidence>
<dbReference type="Pfam" id="PF02384">
    <property type="entry name" value="N6_Mtase"/>
    <property type="match status" value="1"/>
</dbReference>
<dbReference type="InterPro" id="IPR038333">
    <property type="entry name" value="T1MK-like_N_sf"/>
</dbReference>
<evidence type="ECO:0000313" key="10">
    <source>
        <dbReference type="EMBL" id="MFC4352997.1"/>
    </source>
</evidence>
<dbReference type="Proteomes" id="UP001595799">
    <property type="component" value="Unassembled WGS sequence"/>
</dbReference>
<evidence type="ECO:0000256" key="6">
    <source>
        <dbReference type="ARBA" id="ARBA00022747"/>
    </source>
</evidence>
<proteinExistence type="inferred from homology"/>
<dbReference type="RefSeq" id="WP_382423373.1">
    <property type="nucleotide sequence ID" value="NZ_JBHSCW010000010.1"/>
</dbReference>
<sequence length="493" mass="56132">MSNKEQLVQKVWNYAHVLRDQGISYGDYIEQITFLLFLKMDQERVDHLGEPSTVPPEWGWAQLAGKDGEDLEQQYRRSLEALAHEDGLVGTIFRKAQNKLSDPAKLKRVVSLIDKEGPWIGLDVDVKGEIYEGLLERNASEVRSGAGQYFTPRPVIDAMVKCVDPKVSETVCDPACGTGGFLLQAYEHMKDQTRDREKLRDLRHTAFTGMDIVDEVVRLCAMNLYLHGLGNGGSPVERGDALSNDGGERFDVVLTNPPFGKKSSYTVVGEDGQVTTERENYERADFKFTTSNKQFNFLQHIMTILDTNGRAGVVMPDNVLFEAGRAGEGLRRRLLDGFNFHTLLRLPTGIWYSQGVKANVLFFDKRPAAREAQTRELWVYDYRTNVHKTLRTKPLTRAELDDFVRCYHDRQETERFRRFTYDELIQRDKVNLDLFWLRDDSLEDTENLPPPDLLAAEIVENLESALEQFRSVASELGEKAGGDSVEDPIQKVE</sequence>
<dbReference type="GO" id="GO:0032259">
    <property type="term" value="P:methylation"/>
    <property type="evidence" value="ECO:0007669"/>
    <property type="project" value="UniProtKB-KW"/>
</dbReference>
<keyword evidence="5" id="KW-0949">S-adenosyl-L-methionine</keyword>
<dbReference type="InterPro" id="IPR029063">
    <property type="entry name" value="SAM-dependent_MTases_sf"/>
</dbReference>
<dbReference type="PANTHER" id="PTHR42933:SF4">
    <property type="entry name" value="TYPE I RESTRICTION ENZYME ECOKI METHYLASE SUBUNIT"/>
    <property type="match status" value="1"/>
</dbReference>
<dbReference type="EMBL" id="JBHSCW010000010">
    <property type="protein sequence ID" value="MFC4352997.1"/>
    <property type="molecule type" value="Genomic_DNA"/>
</dbReference>
<dbReference type="EC" id="2.1.1.72" evidence="2"/>
<name>A0ABV8UP20_9PROT</name>
<dbReference type="InterPro" id="IPR022749">
    <property type="entry name" value="D12N6_MeTrfase_N"/>
</dbReference>
<evidence type="ECO:0000256" key="1">
    <source>
        <dbReference type="ARBA" id="ARBA00006594"/>
    </source>
</evidence>